<accession>A0A7C5UY51</accession>
<proteinExistence type="predicted"/>
<organism evidence="1">
    <name type="scientific">Ignisphaera aggregans</name>
    <dbReference type="NCBI Taxonomy" id="334771"/>
    <lineage>
        <taxon>Archaea</taxon>
        <taxon>Thermoproteota</taxon>
        <taxon>Thermoprotei</taxon>
        <taxon>Desulfurococcales</taxon>
        <taxon>Desulfurococcaceae</taxon>
        <taxon>Ignisphaera</taxon>
    </lineage>
</organism>
<dbReference type="SUPFAM" id="SSF52540">
    <property type="entry name" value="P-loop containing nucleoside triphosphate hydrolases"/>
    <property type="match status" value="1"/>
</dbReference>
<protein>
    <recommendedName>
        <fullName evidence="2">CRISPR-associated helicase Cas3</fullName>
    </recommendedName>
</protein>
<dbReference type="InterPro" id="IPR027417">
    <property type="entry name" value="P-loop_NTPase"/>
</dbReference>
<sequence length="179" mass="20366">MFETGRRLFDVALSYLGKLDDVDKVLVVEAPTGYGKTVGAPTIAALNYLKGFSSNFIHILPLRAIVEDLYICKYLYASGVQIDRCRGDPPKAFFNALNELDVNTDDIAYQMGFDYMLRGVGRKEPTYDAKIVISTLDSFAYNFLRIPVTEFYREIKHYAIPRTRILTATLFLDEVHMIN</sequence>
<dbReference type="Gene3D" id="3.40.50.300">
    <property type="entry name" value="P-loop containing nucleotide triphosphate hydrolases"/>
    <property type="match status" value="1"/>
</dbReference>
<dbReference type="EMBL" id="DRUB01000103">
    <property type="protein sequence ID" value="HHR96261.1"/>
    <property type="molecule type" value="Genomic_DNA"/>
</dbReference>
<gene>
    <name evidence="1" type="ORF">ENL47_05505</name>
</gene>
<comment type="caution">
    <text evidence="1">The sequence shown here is derived from an EMBL/GenBank/DDBJ whole genome shotgun (WGS) entry which is preliminary data.</text>
</comment>
<name>A0A7C5UY51_9CREN</name>
<evidence type="ECO:0000313" key="1">
    <source>
        <dbReference type="EMBL" id="HHR96261.1"/>
    </source>
</evidence>
<evidence type="ECO:0008006" key="2">
    <source>
        <dbReference type="Google" id="ProtNLM"/>
    </source>
</evidence>
<reference evidence="1" key="1">
    <citation type="journal article" date="2020" name="mSystems">
        <title>Genome- and Community-Level Interaction Insights into Carbon Utilization and Element Cycling Functions of Hydrothermarchaeota in Hydrothermal Sediment.</title>
        <authorList>
            <person name="Zhou Z."/>
            <person name="Liu Y."/>
            <person name="Xu W."/>
            <person name="Pan J."/>
            <person name="Luo Z.H."/>
            <person name="Li M."/>
        </authorList>
    </citation>
    <scope>NUCLEOTIDE SEQUENCE [LARGE SCALE GENOMIC DNA]</scope>
    <source>
        <strain evidence="1">SpSt-1</strain>
    </source>
</reference>
<dbReference type="AlphaFoldDB" id="A0A7C5UY51"/>